<reference evidence="3" key="1">
    <citation type="journal article" date="2015" name="Nature">
        <title>Complex archaea that bridge the gap between prokaryotes and eukaryotes.</title>
        <authorList>
            <person name="Spang A."/>
            <person name="Saw J.H."/>
            <person name="Jorgensen S.L."/>
            <person name="Zaremba-Niedzwiedzka K."/>
            <person name="Martijn J."/>
            <person name="Lind A.E."/>
            <person name="van Eijk R."/>
            <person name="Schleper C."/>
            <person name="Guy L."/>
            <person name="Ettema T.J."/>
        </authorList>
    </citation>
    <scope>NUCLEOTIDE SEQUENCE</scope>
</reference>
<dbReference type="PANTHER" id="PTHR12526:SF630">
    <property type="entry name" value="GLYCOSYLTRANSFERASE"/>
    <property type="match status" value="1"/>
</dbReference>
<dbReference type="AlphaFoldDB" id="A0A0F9XKK9"/>
<dbReference type="GO" id="GO:0016757">
    <property type="term" value="F:glycosyltransferase activity"/>
    <property type="evidence" value="ECO:0007669"/>
    <property type="project" value="InterPro"/>
</dbReference>
<comment type="caution">
    <text evidence="3">The sequence shown here is derived from an EMBL/GenBank/DDBJ whole genome shotgun (WGS) entry which is preliminary data.</text>
</comment>
<feature type="domain" description="Glycosyl transferase family 1" evidence="1">
    <location>
        <begin position="176"/>
        <end position="336"/>
    </location>
</feature>
<protein>
    <recommendedName>
        <fullName evidence="4">Glycosyl transferase family 1 domain-containing protein</fullName>
    </recommendedName>
</protein>
<dbReference type="InterPro" id="IPR001296">
    <property type="entry name" value="Glyco_trans_1"/>
</dbReference>
<proteinExistence type="predicted"/>
<feature type="domain" description="Glycosyltransferase subfamily 4-like N-terminal" evidence="2">
    <location>
        <begin position="13"/>
        <end position="147"/>
    </location>
</feature>
<accession>A0A0F9XKK9</accession>
<dbReference type="Pfam" id="PF00534">
    <property type="entry name" value="Glycos_transf_1"/>
    <property type="match status" value="1"/>
</dbReference>
<dbReference type="EMBL" id="LAZR01000044">
    <property type="protein sequence ID" value="KKN99791.1"/>
    <property type="molecule type" value="Genomic_DNA"/>
</dbReference>
<sequence>MKIDLVIGSLRSGGAERVVSTLANYFASQGHEVRLFTFKNGKDKYELDSKIKRIKFHRDISIFNYTLVRAFYYLLKFYCKKSNRPNVISAHIGLMGLPTIPIAKLYNIKIVISEHISHTNTPMNIQRKFLWNFLYRFADAITILTKYDLPFFKKKNKNVNIMYNPNSFSPLNVQTKKRLKQIISVGNLDRYNHKGFDNLLDIAYEIKKKYPFWKFQIIGEGTFGKKFLEDKINRLNLVDTVFLIGYKSDVDDILRNSSIYVLSSRYEGLPMGLIEAASQGVACIAYDCISGPSDIIENRVNGILIKNQDHELMTAGIIELIEDEKFRESLGWNATKSSDNFSLQKIGLQWEKLFISIQK</sequence>
<dbReference type="SUPFAM" id="SSF53756">
    <property type="entry name" value="UDP-Glycosyltransferase/glycogen phosphorylase"/>
    <property type="match status" value="1"/>
</dbReference>
<evidence type="ECO:0000259" key="1">
    <source>
        <dbReference type="Pfam" id="PF00534"/>
    </source>
</evidence>
<dbReference type="CDD" id="cd03820">
    <property type="entry name" value="GT4_AmsD-like"/>
    <property type="match status" value="1"/>
</dbReference>
<dbReference type="PANTHER" id="PTHR12526">
    <property type="entry name" value="GLYCOSYLTRANSFERASE"/>
    <property type="match status" value="1"/>
</dbReference>
<gene>
    <name evidence="3" type="ORF">LCGC14_0132120</name>
</gene>
<organism evidence="3">
    <name type="scientific">marine sediment metagenome</name>
    <dbReference type="NCBI Taxonomy" id="412755"/>
    <lineage>
        <taxon>unclassified sequences</taxon>
        <taxon>metagenomes</taxon>
        <taxon>ecological metagenomes</taxon>
    </lineage>
</organism>
<evidence type="ECO:0000259" key="2">
    <source>
        <dbReference type="Pfam" id="PF13439"/>
    </source>
</evidence>
<name>A0A0F9XKK9_9ZZZZ</name>
<evidence type="ECO:0000313" key="3">
    <source>
        <dbReference type="EMBL" id="KKN99791.1"/>
    </source>
</evidence>
<dbReference type="InterPro" id="IPR028098">
    <property type="entry name" value="Glyco_trans_4-like_N"/>
</dbReference>
<evidence type="ECO:0008006" key="4">
    <source>
        <dbReference type="Google" id="ProtNLM"/>
    </source>
</evidence>
<dbReference type="Gene3D" id="3.40.50.2000">
    <property type="entry name" value="Glycogen Phosphorylase B"/>
    <property type="match status" value="2"/>
</dbReference>
<dbReference type="Pfam" id="PF13439">
    <property type="entry name" value="Glyco_transf_4"/>
    <property type="match status" value="1"/>
</dbReference>